<organism evidence="1 2">
    <name type="scientific">Hyaloscypha hepaticicola</name>
    <dbReference type="NCBI Taxonomy" id="2082293"/>
    <lineage>
        <taxon>Eukaryota</taxon>
        <taxon>Fungi</taxon>
        <taxon>Dikarya</taxon>
        <taxon>Ascomycota</taxon>
        <taxon>Pezizomycotina</taxon>
        <taxon>Leotiomycetes</taxon>
        <taxon>Helotiales</taxon>
        <taxon>Hyaloscyphaceae</taxon>
        <taxon>Hyaloscypha</taxon>
    </lineage>
</organism>
<accession>A0A2J6PL10</accession>
<protein>
    <recommendedName>
        <fullName evidence="3">Hemerythrin-like domain-containing protein</fullName>
    </recommendedName>
</protein>
<gene>
    <name evidence="1" type="ORF">NA56DRAFT_674114</name>
</gene>
<keyword evidence="2" id="KW-1185">Reference proteome</keyword>
<evidence type="ECO:0000313" key="1">
    <source>
        <dbReference type="EMBL" id="PMD14710.1"/>
    </source>
</evidence>
<dbReference type="AlphaFoldDB" id="A0A2J6PL10"/>
<dbReference type="OrthoDB" id="58416at2759"/>
<evidence type="ECO:0008006" key="3">
    <source>
        <dbReference type="Google" id="ProtNLM"/>
    </source>
</evidence>
<sequence length="240" mass="26865">MSTKKWADGPYKLLSTPRAALKGKPESGASKNASEMALIHNIILRGLNCITVQAPNVKNPEDIPDFMAFCDAWTCVLKSHHNTEETGGVMAKNHAEHETFLPGLLALDEYIGKVKADVKSYDGSELAKIVQSFGLALETHLQNEIVLLESLAEDEKIDWDLLGKTMAAHSKKVADRVREVPLLITNSDVTYESGIHGERFPPFPWFVHQIFRWVYIPQLKGAWRFASCDDYGMPRELPFA</sequence>
<name>A0A2J6PL10_9HELO</name>
<dbReference type="EMBL" id="KZ613519">
    <property type="protein sequence ID" value="PMD14710.1"/>
    <property type="molecule type" value="Genomic_DNA"/>
</dbReference>
<proteinExistence type="predicted"/>
<dbReference type="PANTHER" id="PTHR38048">
    <property type="entry name" value="EXPRESSED PROTEIN"/>
    <property type="match status" value="1"/>
</dbReference>
<dbReference type="STRING" id="1745343.A0A2J6PL10"/>
<dbReference type="InterPro" id="IPR053206">
    <property type="entry name" value="Dimeric_xanthone_biosynth"/>
</dbReference>
<dbReference type="PANTHER" id="PTHR38048:SF2">
    <property type="entry name" value="HEMERYTHRIN-LIKE DOMAIN-CONTAINING PROTEIN"/>
    <property type="match status" value="1"/>
</dbReference>
<reference evidence="1 2" key="1">
    <citation type="submission" date="2016-05" db="EMBL/GenBank/DDBJ databases">
        <title>A degradative enzymes factory behind the ericoid mycorrhizal symbiosis.</title>
        <authorList>
            <consortium name="DOE Joint Genome Institute"/>
            <person name="Martino E."/>
            <person name="Morin E."/>
            <person name="Grelet G."/>
            <person name="Kuo A."/>
            <person name="Kohler A."/>
            <person name="Daghino S."/>
            <person name="Barry K."/>
            <person name="Choi C."/>
            <person name="Cichocki N."/>
            <person name="Clum A."/>
            <person name="Copeland A."/>
            <person name="Hainaut M."/>
            <person name="Haridas S."/>
            <person name="Labutti K."/>
            <person name="Lindquist E."/>
            <person name="Lipzen A."/>
            <person name="Khouja H.-R."/>
            <person name="Murat C."/>
            <person name="Ohm R."/>
            <person name="Olson A."/>
            <person name="Spatafora J."/>
            <person name="Veneault-Fourrey C."/>
            <person name="Henrissat B."/>
            <person name="Grigoriev I."/>
            <person name="Martin F."/>
            <person name="Perotto S."/>
        </authorList>
    </citation>
    <scope>NUCLEOTIDE SEQUENCE [LARGE SCALE GENOMIC DNA]</scope>
    <source>
        <strain evidence="1 2">UAMH 7357</strain>
    </source>
</reference>
<evidence type="ECO:0000313" key="2">
    <source>
        <dbReference type="Proteomes" id="UP000235672"/>
    </source>
</evidence>
<dbReference type="Proteomes" id="UP000235672">
    <property type="component" value="Unassembled WGS sequence"/>
</dbReference>